<evidence type="ECO:0000256" key="3">
    <source>
        <dbReference type="ARBA" id="ARBA00022729"/>
    </source>
</evidence>
<dbReference type="RefSeq" id="WP_418157461.1">
    <property type="nucleotide sequence ID" value="NZ_JBBLZC010000001.1"/>
</dbReference>
<dbReference type="Gene3D" id="3.40.190.10">
    <property type="entry name" value="Periplasmic binding protein-like II"/>
    <property type="match status" value="1"/>
</dbReference>
<proteinExistence type="inferred from homology"/>
<feature type="chain" id="PRO_5046591853" evidence="4">
    <location>
        <begin position="29"/>
        <end position="618"/>
    </location>
</feature>
<dbReference type="PANTHER" id="PTHR30290:SF64">
    <property type="entry name" value="ABC TRANSPORTER PERIPLASMIC BINDING PROTEIN"/>
    <property type="match status" value="1"/>
</dbReference>
<dbReference type="CDD" id="cd08497">
    <property type="entry name" value="MbnE-like"/>
    <property type="match status" value="1"/>
</dbReference>
<dbReference type="InterPro" id="IPR030678">
    <property type="entry name" value="Peptide/Ni-bd"/>
</dbReference>
<feature type="signal peptide" evidence="4">
    <location>
        <begin position="1"/>
        <end position="28"/>
    </location>
</feature>
<dbReference type="Gene3D" id="3.10.105.10">
    <property type="entry name" value="Dipeptide-binding Protein, Domain 3"/>
    <property type="match status" value="1"/>
</dbReference>
<comment type="caution">
    <text evidence="6">The sequence shown here is derived from an EMBL/GenBank/DDBJ whole genome shotgun (WGS) entry which is preliminary data.</text>
</comment>
<evidence type="ECO:0000259" key="5">
    <source>
        <dbReference type="Pfam" id="PF00496"/>
    </source>
</evidence>
<dbReference type="PIRSF" id="PIRSF002741">
    <property type="entry name" value="MppA"/>
    <property type="match status" value="1"/>
</dbReference>
<evidence type="ECO:0000313" key="7">
    <source>
        <dbReference type="Proteomes" id="UP001375743"/>
    </source>
</evidence>
<evidence type="ECO:0000256" key="1">
    <source>
        <dbReference type="ARBA" id="ARBA00004418"/>
    </source>
</evidence>
<protein>
    <submittedName>
        <fullName evidence="6">Extracellular solute-binding protein</fullName>
    </submittedName>
</protein>
<dbReference type="Pfam" id="PF00496">
    <property type="entry name" value="SBP_bac_5"/>
    <property type="match status" value="1"/>
</dbReference>
<evidence type="ECO:0000313" key="6">
    <source>
        <dbReference type="EMBL" id="MEK0081609.1"/>
    </source>
</evidence>
<keyword evidence="3 4" id="KW-0732">Signal</keyword>
<dbReference type="PANTHER" id="PTHR30290">
    <property type="entry name" value="PERIPLASMIC BINDING COMPONENT OF ABC TRANSPORTER"/>
    <property type="match status" value="1"/>
</dbReference>
<feature type="domain" description="Solute-binding protein family 5" evidence="5">
    <location>
        <begin position="106"/>
        <end position="512"/>
    </location>
</feature>
<accession>A0ABU8XKN2</accession>
<dbReference type="Proteomes" id="UP001375743">
    <property type="component" value="Unassembled WGS sequence"/>
</dbReference>
<organism evidence="6 7">
    <name type="scientific">Benzoatithermus flavus</name>
    <dbReference type="NCBI Taxonomy" id="3108223"/>
    <lineage>
        <taxon>Bacteria</taxon>
        <taxon>Pseudomonadati</taxon>
        <taxon>Pseudomonadota</taxon>
        <taxon>Alphaproteobacteria</taxon>
        <taxon>Geminicoccales</taxon>
        <taxon>Geminicoccaceae</taxon>
        <taxon>Benzoatithermus</taxon>
    </lineage>
</organism>
<gene>
    <name evidence="6" type="ORF">U1T56_00470</name>
</gene>
<evidence type="ECO:0000256" key="2">
    <source>
        <dbReference type="ARBA" id="ARBA00005695"/>
    </source>
</evidence>
<sequence length="618" mass="69297">MRMIGRRIAAAFLALFLLAGIGPTRAGAASAEGIAMHGEPKYGPGFSHFDYVNPDAPKGGTLAMAAIGTFDNLNPFIVKGAAAAGIGLLYETLTTTALDEPFTEYGLLAAKIEVPDDRSYVAYELRPEARWHDGRPVTVEDVIFSFETLKAKGLPFYRAYYANVAKVIQDGGRRVKFVFDGTPNRELPLIVGQMPILPKHYWEGRAFDQTTLEPPLGSGPYKIKSVDAGRSIVYERVKDYWGADIPVNRGRNNVDIIRYDYYRDPNVALEAFKAGQFDLRLESSSRFWATGYDSPALQKGLIVKEEIPTEGGTGMQAFVFNIRRDKFKDPRVREALGYAFDFEWTNKTLFYGQYTRTKSYFANSELAAQGLPGPDELKLLEPYRDRLPREVFEKEYEPPVTDGSGNNRDNLREAVRLLKEAGYEVRNGKLTDTKTGEPLAFEILLDQGGLFERIVGPFAKNLERLGIGVSLRTVDDAQYENRLQNFDYDMVIATFGQSLSPGNEQRDFWGSEAADQPGSRNLIGIKDPVVDALIQKIVSAGTREELVAACRALDRVLLWNHYVIPQWHNRVTRVAYWKKIAHPATMPRYGIDLFAWWVNQTEAAQVEAEKKGIQANPN</sequence>
<dbReference type="InterPro" id="IPR039424">
    <property type="entry name" value="SBP_5"/>
</dbReference>
<name>A0ABU8XKN2_9PROT</name>
<evidence type="ECO:0000256" key="4">
    <source>
        <dbReference type="SAM" id="SignalP"/>
    </source>
</evidence>
<dbReference type="SUPFAM" id="SSF53850">
    <property type="entry name" value="Periplasmic binding protein-like II"/>
    <property type="match status" value="1"/>
</dbReference>
<reference evidence="6 7" key="1">
    <citation type="submission" date="2024-01" db="EMBL/GenBank/DDBJ databases">
        <title>Multi-omics insights into the function and evolution of sodium benzoate biodegradation pathways in Benzoatithermus flavus gen. nov., sp. nov. from hot spring.</title>
        <authorList>
            <person name="Hu C.-J."/>
            <person name="Li W.-J."/>
        </authorList>
    </citation>
    <scope>NUCLEOTIDE SEQUENCE [LARGE SCALE GENOMIC DNA]</scope>
    <source>
        <strain evidence="6 7">SYSU G07066</strain>
    </source>
</reference>
<dbReference type="InterPro" id="IPR000914">
    <property type="entry name" value="SBP_5_dom"/>
</dbReference>
<keyword evidence="7" id="KW-1185">Reference proteome</keyword>
<dbReference type="EMBL" id="JBBLZC010000001">
    <property type="protein sequence ID" value="MEK0081609.1"/>
    <property type="molecule type" value="Genomic_DNA"/>
</dbReference>
<comment type="similarity">
    <text evidence="2">Belongs to the bacterial solute-binding protein 5 family.</text>
</comment>
<comment type="subcellular location">
    <subcellularLocation>
        <location evidence="1">Periplasm</location>
    </subcellularLocation>
</comment>